<dbReference type="EnsemblPlants" id="ORUFI10G11440.1">
    <property type="protein sequence ID" value="ORUFI10G11440.1"/>
    <property type="gene ID" value="ORUFI10G11440"/>
</dbReference>
<feature type="compositionally biased region" description="Low complexity" evidence="1">
    <location>
        <begin position="17"/>
        <end position="32"/>
    </location>
</feature>
<dbReference type="AlphaFoldDB" id="A0A0E0QZG9"/>
<evidence type="ECO:0000313" key="3">
    <source>
        <dbReference type="Proteomes" id="UP000008022"/>
    </source>
</evidence>
<keyword evidence="3" id="KW-1185">Reference proteome</keyword>
<accession>A0A0E0QZG9</accession>
<reference evidence="2" key="2">
    <citation type="submission" date="2015-06" db="UniProtKB">
        <authorList>
            <consortium name="EnsemblPlants"/>
        </authorList>
    </citation>
    <scope>IDENTIFICATION</scope>
</reference>
<name>A0A0E0QZG9_ORYRU</name>
<reference evidence="3" key="1">
    <citation type="submission" date="2013-06" db="EMBL/GenBank/DDBJ databases">
        <authorList>
            <person name="Zhao Q."/>
        </authorList>
    </citation>
    <scope>NUCLEOTIDE SEQUENCE</scope>
    <source>
        <strain evidence="3">cv. W1943</strain>
    </source>
</reference>
<evidence type="ECO:0000313" key="2">
    <source>
        <dbReference type="EnsemblPlants" id="ORUFI10G11440.1"/>
    </source>
</evidence>
<evidence type="ECO:0000256" key="1">
    <source>
        <dbReference type="SAM" id="MobiDB-lite"/>
    </source>
</evidence>
<dbReference type="Gramene" id="ORUFI10G11440.1">
    <property type="protein sequence ID" value="ORUFI10G11440.1"/>
    <property type="gene ID" value="ORUFI10G11440"/>
</dbReference>
<dbReference type="Proteomes" id="UP000008022">
    <property type="component" value="Unassembled WGS sequence"/>
</dbReference>
<sequence>MNTTTARLAVAVQRMQADGDAAQGGARRSSARVQERRPARRRSSGHAKTEQRPARWWHGCTARGSVSAYDLQTPCPHARLFSAPLPNPMASRWTRTSNRVGNDHHLRAVLLASFPPSPPGSAAFLADLVNTGFVTDGLSYDRAASRLFPHEPRCLVPLSPLLTSPGMEGLIDSRRHVSCVASLACSDSPPICSPTGRGRVG</sequence>
<feature type="region of interest" description="Disordered" evidence="1">
    <location>
        <begin position="17"/>
        <end position="53"/>
    </location>
</feature>
<protein>
    <submittedName>
        <fullName evidence="2">Uncharacterized protein</fullName>
    </submittedName>
</protein>
<organism evidence="2 3">
    <name type="scientific">Oryza rufipogon</name>
    <name type="common">Brownbeard rice</name>
    <name type="synonym">Asian wild rice</name>
    <dbReference type="NCBI Taxonomy" id="4529"/>
    <lineage>
        <taxon>Eukaryota</taxon>
        <taxon>Viridiplantae</taxon>
        <taxon>Streptophyta</taxon>
        <taxon>Embryophyta</taxon>
        <taxon>Tracheophyta</taxon>
        <taxon>Spermatophyta</taxon>
        <taxon>Magnoliopsida</taxon>
        <taxon>Liliopsida</taxon>
        <taxon>Poales</taxon>
        <taxon>Poaceae</taxon>
        <taxon>BOP clade</taxon>
        <taxon>Oryzoideae</taxon>
        <taxon>Oryzeae</taxon>
        <taxon>Oryzinae</taxon>
        <taxon>Oryza</taxon>
    </lineage>
</organism>
<proteinExistence type="predicted"/>
<dbReference type="HOGENOM" id="CLU_1362363_0_0_1"/>